<feature type="chain" id="PRO_5025431965" description="Secreted protein" evidence="1">
    <location>
        <begin position="19"/>
        <end position="95"/>
    </location>
</feature>
<proteinExistence type="predicted"/>
<evidence type="ECO:0000313" key="2">
    <source>
        <dbReference type="EMBL" id="GFH22139.1"/>
    </source>
</evidence>
<dbReference type="AlphaFoldDB" id="A0A699ZR36"/>
<evidence type="ECO:0000256" key="1">
    <source>
        <dbReference type="SAM" id="SignalP"/>
    </source>
</evidence>
<comment type="caution">
    <text evidence="2">The sequence shown here is derived from an EMBL/GenBank/DDBJ whole genome shotgun (WGS) entry which is preliminary data.</text>
</comment>
<feature type="signal peptide" evidence="1">
    <location>
        <begin position="1"/>
        <end position="18"/>
    </location>
</feature>
<organism evidence="2 3">
    <name type="scientific">Haematococcus lacustris</name>
    <name type="common">Green alga</name>
    <name type="synonym">Haematococcus pluvialis</name>
    <dbReference type="NCBI Taxonomy" id="44745"/>
    <lineage>
        <taxon>Eukaryota</taxon>
        <taxon>Viridiplantae</taxon>
        <taxon>Chlorophyta</taxon>
        <taxon>core chlorophytes</taxon>
        <taxon>Chlorophyceae</taxon>
        <taxon>CS clade</taxon>
        <taxon>Chlamydomonadales</taxon>
        <taxon>Haematococcaceae</taxon>
        <taxon>Haematococcus</taxon>
    </lineage>
</organism>
<sequence>MLLCLWTCYAYGDTPCVAGHVTWVMVGLLQGRVHIPQVHRDQRHSNNPLQSLRGGALLLGGAESEPTQDIRPHRSRLLLRAPAGPLLDAAGVRSC</sequence>
<evidence type="ECO:0000313" key="3">
    <source>
        <dbReference type="Proteomes" id="UP000485058"/>
    </source>
</evidence>
<dbReference type="Proteomes" id="UP000485058">
    <property type="component" value="Unassembled WGS sequence"/>
</dbReference>
<dbReference type="EMBL" id="BLLF01001977">
    <property type="protein sequence ID" value="GFH22139.1"/>
    <property type="molecule type" value="Genomic_DNA"/>
</dbReference>
<gene>
    <name evidence="2" type="ORF">HaLaN_19557</name>
</gene>
<keyword evidence="1" id="KW-0732">Signal</keyword>
<name>A0A699ZR36_HAELA</name>
<keyword evidence="3" id="KW-1185">Reference proteome</keyword>
<reference evidence="2 3" key="1">
    <citation type="submission" date="2020-02" db="EMBL/GenBank/DDBJ databases">
        <title>Draft genome sequence of Haematococcus lacustris strain NIES-144.</title>
        <authorList>
            <person name="Morimoto D."/>
            <person name="Nakagawa S."/>
            <person name="Yoshida T."/>
            <person name="Sawayama S."/>
        </authorList>
    </citation>
    <scope>NUCLEOTIDE SEQUENCE [LARGE SCALE GENOMIC DNA]</scope>
    <source>
        <strain evidence="2 3">NIES-144</strain>
    </source>
</reference>
<evidence type="ECO:0008006" key="4">
    <source>
        <dbReference type="Google" id="ProtNLM"/>
    </source>
</evidence>
<protein>
    <recommendedName>
        <fullName evidence="4">Secreted protein</fullName>
    </recommendedName>
</protein>
<accession>A0A699ZR36</accession>